<evidence type="ECO:0000256" key="1">
    <source>
        <dbReference type="SAM" id="Phobius"/>
    </source>
</evidence>
<dbReference type="AlphaFoldDB" id="F8JMY6"/>
<proteinExistence type="predicted"/>
<dbReference type="Pfam" id="PF13560">
    <property type="entry name" value="HTH_31"/>
    <property type="match status" value="1"/>
</dbReference>
<feature type="transmembrane region" description="Helical" evidence="1">
    <location>
        <begin position="134"/>
        <end position="156"/>
    </location>
</feature>
<keyword evidence="1" id="KW-0812">Transmembrane</keyword>
<dbReference type="RefSeq" id="WP_014151792.1">
    <property type="nucleotide sequence ID" value="NC_016113.1"/>
</dbReference>
<dbReference type="Proteomes" id="UP000007842">
    <property type="component" value="Plasmid pSCATT"/>
</dbReference>
<sequence length="191" mass="19652">MPRPERPIDPSAGPAQRFALELRRLRQAAGNPSYRTMAEHAHYSGATLSEAARGLGLPSLAVTLAYVTACGGDPAEWEQRWREVAARLGRREPAATPSPPPEPPVAAVGARPVPEPVAVGTQGRTGALELRSAALALTVGFIALAATALGSIAGVLTAENRSAVPAVHGQRLPAAAWEPPAGGGYRSVPGP</sequence>
<dbReference type="EMBL" id="CP003229">
    <property type="protein sequence ID" value="AEW98573.1"/>
    <property type="molecule type" value="Genomic_DNA"/>
</dbReference>
<organism evidence="2 3">
    <name type="scientific">Streptantibioticus cattleyicolor (strain ATCC 35852 / DSM 46488 / JCM 4925 / NBRC 14057 / NRRL 8057)</name>
    <name type="common">Streptomyces cattleya</name>
    <dbReference type="NCBI Taxonomy" id="1003195"/>
    <lineage>
        <taxon>Bacteria</taxon>
        <taxon>Bacillati</taxon>
        <taxon>Actinomycetota</taxon>
        <taxon>Actinomycetes</taxon>
        <taxon>Kitasatosporales</taxon>
        <taxon>Streptomycetaceae</taxon>
        <taxon>Streptantibioticus</taxon>
    </lineage>
</organism>
<geneLocation type="plasmid" evidence="2 3">
    <name>pSCATT</name>
</geneLocation>
<dbReference type="InterPro" id="IPR001387">
    <property type="entry name" value="Cro/C1-type_HTH"/>
</dbReference>
<keyword evidence="1" id="KW-1133">Transmembrane helix</keyword>
<keyword evidence="1" id="KW-0472">Membrane</keyword>
<dbReference type="PATRIC" id="fig|1003195.11.peg.1302"/>
<dbReference type="OrthoDB" id="3688891at2"/>
<name>F8JMY6_STREN</name>
<dbReference type="KEGG" id="scy:SCATT_p03800"/>
<reference evidence="3" key="1">
    <citation type="submission" date="2011-12" db="EMBL/GenBank/DDBJ databases">
        <title>Complete genome sequence of Streptomyces cattleya strain DSM 46488.</title>
        <authorList>
            <person name="Ou H.-Y."/>
            <person name="Li P."/>
            <person name="Zhao C."/>
            <person name="O'Hagan D."/>
            <person name="Deng Z."/>
        </authorList>
    </citation>
    <scope>NUCLEOTIDE SEQUENCE [LARGE SCALE GENOMIC DNA]</scope>
    <source>
        <strain evidence="3">ATCC 35852 / DSM 46488 / JCM 4925 / NBRC 14057 / NRRL 8057</strain>
        <plasmid evidence="3">Plasmid pSCATT</plasmid>
    </source>
</reference>
<keyword evidence="2" id="KW-0614">Plasmid</keyword>
<evidence type="ECO:0000313" key="3">
    <source>
        <dbReference type="Proteomes" id="UP000007842"/>
    </source>
</evidence>
<keyword evidence="3" id="KW-1185">Reference proteome</keyword>
<gene>
    <name evidence="2" type="ordered locus">SCATT_p03800</name>
</gene>
<evidence type="ECO:0000313" key="2">
    <source>
        <dbReference type="EMBL" id="AEW98573.1"/>
    </source>
</evidence>
<dbReference type="CDD" id="cd00093">
    <property type="entry name" value="HTH_XRE"/>
    <property type="match status" value="1"/>
</dbReference>
<dbReference type="KEGG" id="sct:SCAT_p1345"/>
<protein>
    <submittedName>
        <fullName evidence="2">WD-40 repeat-containing protein</fullName>
    </submittedName>
</protein>
<dbReference type="HOGENOM" id="CLU_1420706_0_0_11"/>
<accession>G8XFK3</accession>
<accession>F8JMY6</accession>